<dbReference type="FunCoup" id="H2YR25">
    <property type="interactions" value="209"/>
</dbReference>
<dbReference type="Ensembl" id="ENSCSAVT00000007888.1">
    <property type="protein sequence ID" value="ENSCSAVP00000007785.1"/>
    <property type="gene ID" value="ENSCSAVG00000004651.1"/>
</dbReference>
<comment type="similarity">
    <text evidence="3 17">Belongs to the class-I pyridine nucleotide-disulfide oxidoreductase family.</text>
</comment>
<evidence type="ECO:0000256" key="2">
    <source>
        <dbReference type="ARBA" id="ARBA00004496"/>
    </source>
</evidence>
<evidence type="ECO:0000256" key="3">
    <source>
        <dbReference type="ARBA" id="ARBA00007532"/>
    </source>
</evidence>
<dbReference type="GO" id="GO:0045454">
    <property type="term" value="P:cell redox homeostasis"/>
    <property type="evidence" value="ECO:0007669"/>
    <property type="project" value="InterPro"/>
</dbReference>
<evidence type="ECO:0000256" key="6">
    <source>
        <dbReference type="ARBA" id="ARBA00022827"/>
    </source>
</evidence>
<dbReference type="InterPro" id="IPR046952">
    <property type="entry name" value="GSHR/TRXR-like"/>
</dbReference>
<keyword evidence="15" id="KW-0547">Nucleotide-binding</keyword>
<feature type="active site" description="Proton acceptor" evidence="14">
    <location>
        <position position="476"/>
    </location>
</feature>
<accession>H2YR25</accession>
<feature type="domain" description="FAD/NAD(P)-binding" evidence="20">
    <location>
        <begin position="27"/>
        <end position="355"/>
    </location>
</feature>
<feature type="binding site" evidence="15">
    <location>
        <begin position="202"/>
        <end position="209"/>
    </location>
    <ligand>
        <name>NAD(+)</name>
        <dbReference type="ChEBI" id="CHEBI:57540"/>
    </ligand>
</feature>
<evidence type="ECO:0000256" key="7">
    <source>
        <dbReference type="ARBA" id="ARBA00022857"/>
    </source>
</evidence>
<keyword evidence="10" id="KW-0496">Mitochondrion</keyword>
<dbReference type="InterPro" id="IPR016156">
    <property type="entry name" value="FAD/NAD-linked_Rdtase_dimer_sf"/>
</dbReference>
<evidence type="ECO:0000256" key="9">
    <source>
        <dbReference type="ARBA" id="ARBA00023002"/>
    </source>
</evidence>
<dbReference type="FunFam" id="3.30.390.30:FF:000003">
    <property type="entry name" value="Glutathione reductase"/>
    <property type="match status" value="1"/>
</dbReference>
<reference evidence="21" key="2">
    <citation type="submission" date="2025-08" db="UniProtKB">
        <authorList>
            <consortium name="Ensembl"/>
        </authorList>
    </citation>
    <scope>IDENTIFICATION</scope>
</reference>
<evidence type="ECO:0000256" key="11">
    <source>
        <dbReference type="ARBA" id="ARBA00023157"/>
    </source>
</evidence>
<dbReference type="PANTHER" id="PTHR42737">
    <property type="entry name" value="GLUTATHIONE REDUCTASE"/>
    <property type="match status" value="1"/>
</dbReference>
<dbReference type="STRING" id="51511.ENSCSAVP00000007785"/>
<evidence type="ECO:0000256" key="17">
    <source>
        <dbReference type="RuleBase" id="RU003691"/>
    </source>
</evidence>
<proteinExistence type="inferred from homology"/>
<evidence type="ECO:0000256" key="13">
    <source>
        <dbReference type="ARBA" id="ARBA00049142"/>
    </source>
</evidence>
<comment type="function">
    <text evidence="18">Catalyzes the reduction of glutathione disulfide (GSSG) to reduced glutathione (GSH). Constitutes the major mechanism to maintain a high GSH:GSSG ratio in the cytosol.</text>
</comment>
<dbReference type="EC" id="1.8.1.7" evidence="18"/>
<feature type="binding site" evidence="15">
    <location>
        <position position="340"/>
    </location>
    <ligand>
        <name>FAD</name>
        <dbReference type="ChEBI" id="CHEBI:57692"/>
    </ligand>
</feature>
<feature type="binding site" evidence="15">
    <location>
        <position position="72"/>
    </location>
    <ligand>
        <name>FAD</name>
        <dbReference type="ChEBI" id="CHEBI:57692"/>
    </ligand>
</feature>
<dbReference type="FunFam" id="3.50.50.60:FF:000484">
    <property type="entry name" value="Glutathione reductase, mitochondrial"/>
    <property type="match status" value="1"/>
</dbReference>
<reference evidence="22" key="1">
    <citation type="submission" date="2003-08" db="EMBL/GenBank/DDBJ databases">
        <authorList>
            <person name="Birren B."/>
            <person name="Nusbaum C."/>
            <person name="Abebe A."/>
            <person name="Abouelleil A."/>
            <person name="Adekoya E."/>
            <person name="Ait-zahra M."/>
            <person name="Allen N."/>
            <person name="Allen T."/>
            <person name="An P."/>
            <person name="Anderson M."/>
            <person name="Anderson S."/>
            <person name="Arachchi H."/>
            <person name="Armbruster J."/>
            <person name="Bachantsang P."/>
            <person name="Baldwin J."/>
            <person name="Barry A."/>
            <person name="Bayul T."/>
            <person name="Blitshsteyn B."/>
            <person name="Bloom T."/>
            <person name="Blye J."/>
            <person name="Boguslavskiy L."/>
            <person name="Borowsky M."/>
            <person name="Boukhgalter B."/>
            <person name="Brunache A."/>
            <person name="Butler J."/>
            <person name="Calixte N."/>
            <person name="Calvo S."/>
            <person name="Camarata J."/>
            <person name="Campo K."/>
            <person name="Chang J."/>
            <person name="Cheshatsang Y."/>
            <person name="Citroen M."/>
            <person name="Collymore A."/>
            <person name="Considine T."/>
            <person name="Cook A."/>
            <person name="Cooke P."/>
            <person name="Corum B."/>
            <person name="Cuomo C."/>
            <person name="David R."/>
            <person name="Dawoe T."/>
            <person name="Degray S."/>
            <person name="Dodge S."/>
            <person name="Dooley K."/>
            <person name="Dorje P."/>
            <person name="Dorjee K."/>
            <person name="Dorris L."/>
            <person name="Duffey N."/>
            <person name="Dupes A."/>
            <person name="Elkins T."/>
            <person name="Engels R."/>
            <person name="Erickson J."/>
            <person name="Farina A."/>
            <person name="Faro S."/>
            <person name="Ferreira P."/>
            <person name="Fischer H."/>
            <person name="Fitzgerald M."/>
            <person name="Foley K."/>
            <person name="Gage D."/>
            <person name="Galagan J."/>
            <person name="Gearin G."/>
            <person name="Gnerre S."/>
            <person name="Gnirke A."/>
            <person name="Goyette A."/>
            <person name="Graham J."/>
            <person name="Grandbois E."/>
            <person name="Gyaltsen K."/>
            <person name="Hafez N."/>
            <person name="Hagopian D."/>
            <person name="Hagos B."/>
            <person name="Hall J."/>
            <person name="Hatcher B."/>
            <person name="Heller A."/>
            <person name="Higgins H."/>
            <person name="Honan T."/>
            <person name="Horn A."/>
            <person name="Houde N."/>
            <person name="Hughes L."/>
            <person name="Hulme W."/>
            <person name="Husby E."/>
            <person name="Iliev I."/>
            <person name="Jaffe D."/>
            <person name="Jones C."/>
            <person name="Kamal M."/>
            <person name="Kamat A."/>
            <person name="Kamvysselis M."/>
            <person name="Karlsson E."/>
            <person name="Kells C."/>
            <person name="Kieu A."/>
            <person name="Kisner P."/>
            <person name="Kodira C."/>
            <person name="Kulbokas E."/>
            <person name="Labutti K."/>
            <person name="Lama D."/>
            <person name="Landers T."/>
            <person name="Leger J."/>
            <person name="Levine S."/>
            <person name="Lewis D."/>
            <person name="Lewis T."/>
            <person name="Lindblad-toh K."/>
            <person name="Liu X."/>
            <person name="Lokyitsang T."/>
            <person name="Lokyitsang Y."/>
            <person name="Lucien O."/>
            <person name="Lui A."/>
            <person name="Ma L.J."/>
            <person name="Mabbitt R."/>
            <person name="Macdonald J."/>
            <person name="Maclean C."/>
            <person name="Major J."/>
            <person name="Manning J."/>
            <person name="Marabella R."/>
            <person name="Maru K."/>
            <person name="Matthews C."/>
            <person name="Mauceli E."/>
            <person name="Mccarthy M."/>
            <person name="Mcdonough S."/>
            <person name="Mcghee T."/>
            <person name="Meldrim J."/>
            <person name="Meneus L."/>
            <person name="Mesirov J."/>
            <person name="Mihalev A."/>
            <person name="Mihova T."/>
            <person name="Mikkelsen T."/>
            <person name="Mlenga V."/>
            <person name="Moru K."/>
            <person name="Mozes J."/>
            <person name="Mulrain L."/>
            <person name="Munson G."/>
            <person name="Naylor J."/>
            <person name="Newes C."/>
            <person name="Nguyen C."/>
            <person name="Nguyen N."/>
            <person name="Nguyen T."/>
            <person name="Nicol R."/>
            <person name="Nielsen C."/>
            <person name="Nizzari M."/>
            <person name="Norbu C."/>
            <person name="Norbu N."/>
            <person name="O'donnell P."/>
            <person name="Okoawo O."/>
            <person name="O'leary S."/>
            <person name="Omotosho B."/>
            <person name="O'neill K."/>
            <person name="Osman S."/>
            <person name="Parker S."/>
            <person name="Perrin D."/>
            <person name="Phunkhang P."/>
            <person name="Piqani B."/>
            <person name="Purcell S."/>
            <person name="Rachupka T."/>
            <person name="Ramasamy U."/>
            <person name="Rameau R."/>
            <person name="Ray V."/>
            <person name="Raymond C."/>
            <person name="Retta R."/>
            <person name="Richardson S."/>
            <person name="Rise C."/>
            <person name="Rodriguez J."/>
            <person name="Rogers J."/>
            <person name="Rogov P."/>
            <person name="Rutman M."/>
            <person name="Schupbach R."/>
            <person name="Seaman C."/>
            <person name="Settipalli S."/>
            <person name="Sharpe T."/>
            <person name="Sheridan J."/>
            <person name="Sherpa N."/>
            <person name="Shi J."/>
            <person name="Smirnov S."/>
            <person name="Smith C."/>
            <person name="Sougnez C."/>
            <person name="Spencer B."/>
            <person name="Stalker J."/>
            <person name="Stange-thomann N."/>
            <person name="Stavropoulos S."/>
            <person name="Stetson K."/>
            <person name="Stone C."/>
            <person name="Stone S."/>
            <person name="Stubbs M."/>
            <person name="Talamas J."/>
            <person name="Tchuinga P."/>
            <person name="Tenzing P."/>
            <person name="Tesfaye S."/>
            <person name="Theodore J."/>
            <person name="Thoulutsang Y."/>
            <person name="Topham K."/>
            <person name="Towey S."/>
            <person name="Tsamla T."/>
            <person name="Tsomo N."/>
            <person name="Vallee D."/>
            <person name="Vassiliev H."/>
            <person name="Venkataraman V."/>
            <person name="Vinson J."/>
            <person name="Vo A."/>
            <person name="Wade C."/>
            <person name="Wang S."/>
            <person name="Wangchuk T."/>
            <person name="Wangdi T."/>
            <person name="Whittaker C."/>
            <person name="Wilkinson J."/>
            <person name="Wu Y."/>
            <person name="Wyman D."/>
            <person name="Yadav S."/>
            <person name="Yang S."/>
            <person name="Yang X."/>
            <person name="Yeager S."/>
            <person name="Yee E."/>
            <person name="Young G."/>
            <person name="Zainoun J."/>
            <person name="Zembeck L."/>
            <person name="Zimmer A."/>
            <person name="Zody M."/>
            <person name="Lander E."/>
        </authorList>
    </citation>
    <scope>NUCLEOTIDE SEQUENCE [LARGE SCALE GENOMIC DNA]</scope>
</reference>
<evidence type="ECO:0000256" key="8">
    <source>
        <dbReference type="ARBA" id="ARBA00022946"/>
    </source>
</evidence>
<dbReference type="Pfam" id="PF07992">
    <property type="entry name" value="Pyr_redox_2"/>
    <property type="match status" value="1"/>
</dbReference>
<evidence type="ECO:0000256" key="14">
    <source>
        <dbReference type="PIRSR" id="PIRSR000350-2"/>
    </source>
</evidence>
<keyword evidence="8" id="KW-0809">Transit peptide</keyword>
<evidence type="ECO:0000256" key="1">
    <source>
        <dbReference type="ARBA" id="ARBA00004173"/>
    </source>
</evidence>
<keyword evidence="15" id="KW-0520">NAD</keyword>
<dbReference type="eggNOG" id="KOG0405">
    <property type="taxonomic scope" value="Eukaryota"/>
</dbReference>
<organism evidence="21 22">
    <name type="scientific">Ciona savignyi</name>
    <name type="common">Pacific transparent sea squirt</name>
    <dbReference type="NCBI Taxonomy" id="51511"/>
    <lineage>
        <taxon>Eukaryota</taxon>
        <taxon>Metazoa</taxon>
        <taxon>Chordata</taxon>
        <taxon>Tunicata</taxon>
        <taxon>Ascidiacea</taxon>
        <taxon>Phlebobranchia</taxon>
        <taxon>Cionidae</taxon>
        <taxon>Ciona</taxon>
    </lineage>
</organism>
<dbReference type="PROSITE" id="PS00076">
    <property type="entry name" value="PYRIDINE_REDOX_1"/>
    <property type="match status" value="1"/>
</dbReference>
<sequence>MFGIQAVFKLNPAHIIRRMASAVTKVDYLVIGGGSGGIASARRATEFGINALLIEHGPLGGTCVNVGCVPKKVMFNAAMHAEMLHDHKDYGFNVPAGTTFDWSVIKKKRDAYIKRLNGIYAANLNKANVTTVLGHATFTGEKNPTPIVEVGGEKYTAPHILIATGGYPVIPSDDDIPGASNGITSDGFFELEDLPKKTVVVGAGYIAVELAGILNALGSETRLVIRRHQALRAFDSMISENVTNEIEASGITLDKFSQVTNIVKDATSGKMTITIQCSPSGGRSKSTVVDNVDCLIWAIGRKPNTNINIDKVGINLDNRGNVVVDKFQNTNVEGVYAVGDVQGKALLTPVAIAAGRKLAHRLFDGKTDWHLDYNNIPTVVFSHPPIGTIGYTEAEARTLHGDDKIKTYSASFSPMYHAMTKRKTKVVMKLVCLLPEEKVIGLHMQGLGCDEMLQGFGVAIKMGATKAQFDDCVAIHPTSSEELVTLR</sequence>
<evidence type="ECO:0000256" key="15">
    <source>
        <dbReference type="PIRSR" id="PIRSR000350-3"/>
    </source>
</evidence>
<dbReference type="PANTHER" id="PTHR42737:SF2">
    <property type="entry name" value="GLUTATHIONE REDUCTASE"/>
    <property type="match status" value="1"/>
</dbReference>
<dbReference type="PRINTS" id="PR00411">
    <property type="entry name" value="PNDRDTASEI"/>
</dbReference>
<dbReference type="AlphaFoldDB" id="H2YR25"/>
<evidence type="ECO:0000259" key="20">
    <source>
        <dbReference type="Pfam" id="PF07992"/>
    </source>
</evidence>
<evidence type="ECO:0000256" key="16">
    <source>
        <dbReference type="PIRSR" id="PIRSR000350-4"/>
    </source>
</evidence>
<dbReference type="GO" id="GO:0050661">
    <property type="term" value="F:NADP binding"/>
    <property type="evidence" value="ECO:0007669"/>
    <property type="project" value="InterPro"/>
</dbReference>
<keyword evidence="6 15" id="KW-0274">FAD</keyword>
<dbReference type="GO" id="GO:0004362">
    <property type="term" value="F:glutathione-disulfide reductase (NADPH) activity"/>
    <property type="evidence" value="ECO:0007669"/>
    <property type="project" value="UniProtKB-EC"/>
</dbReference>
<dbReference type="SUPFAM" id="SSF55424">
    <property type="entry name" value="FAD/NAD-linked reductases, dimerisation (C-terminal) domain"/>
    <property type="match status" value="1"/>
</dbReference>
<dbReference type="InterPro" id="IPR006322">
    <property type="entry name" value="Glutathione_Rdtase_euk/bac"/>
</dbReference>
<dbReference type="OMA" id="MSKHYDY"/>
<dbReference type="Gene3D" id="3.30.390.30">
    <property type="match status" value="1"/>
</dbReference>
<evidence type="ECO:0000256" key="4">
    <source>
        <dbReference type="ARBA" id="ARBA00022490"/>
    </source>
</evidence>
<dbReference type="InParanoid" id="H2YR25"/>
<dbReference type="Pfam" id="PF02852">
    <property type="entry name" value="Pyr_redox_dim"/>
    <property type="match status" value="1"/>
</dbReference>
<dbReference type="GO" id="GO:0005739">
    <property type="term" value="C:mitochondrion"/>
    <property type="evidence" value="ECO:0007669"/>
    <property type="project" value="UniProtKB-SubCell"/>
</dbReference>
<dbReference type="PRINTS" id="PR00368">
    <property type="entry name" value="FADPNR"/>
</dbReference>
<dbReference type="InterPro" id="IPR036188">
    <property type="entry name" value="FAD/NAD-bd_sf"/>
</dbReference>
<dbReference type="GO" id="GO:0050660">
    <property type="term" value="F:flavin adenine dinucleotide binding"/>
    <property type="evidence" value="ECO:0007669"/>
    <property type="project" value="InterPro"/>
</dbReference>
<dbReference type="NCBIfam" id="TIGR01421">
    <property type="entry name" value="gluta_reduc_1"/>
    <property type="match status" value="1"/>
</dbReference>
<dbReference type="Proteomes" id="UP000007875">
    <property type="component" value="Unassembled WGS sequence"/>
</dbReference>
<dbReference type="Gene3D" id="3.50.50.60">
    <property type="entry name" value="FAD/NAD(P)-binding domain"/>
    <property type="match status" value="2"/>
</dbReference>
<dbReference type="SUPFAM" id="SSF51905">
    <property type="entry name" value="FAD/NAD(P)-binding domain"/>
    <property type="match status" value="1"/>
</dbReference>
<keyword evidence="4 18" id="KW-0963">Cytoplasm</keyword>
<keyword evidence="11" id="KW-1015">Disulfide bond</keyword>
<reference evidence="21" key="3">
    <citation type="submission" date="2025-09" db="UniProtKB">
        <authorList>
            <consortium name="Ensembl"/>
        </authorList>
    </citation>
    <scope>IDENTIFICATION</scope>
</reference>
<dbReference type="FunFam" id="3.50.50.60:FF:000141">
    <property type="entry name" value="Glutathione reductase"/>
    <property type="match status" value="1"/>
</dbReference>
<evidence type="ECO:0000259" key="19">
    <source>
        <dbReference type="Pfam" id="PF02852"/>
    </source>
</evidence>
<feature type="binding site" evidence="15">
    <location>
        <position position="300"/>
    </location>
    <ligand>
        <name>NAD(+)</name>
        <dbReference type="ChEBI" id="CHEBI:57540"/>
    </ligand>
</feature>
<dbReference type="InterPro" id="IPR004099">
    <property type="entry name" value="Pyr_nucl-diS_OxRdtase_dimer"/>
</dbReference>
<evidence type="ECO:0000256" key="10">
    <source>
        <dbReference type="ARBA" id="ARBA00023128"/>
    </source>
</evidence>
<dbReference type="GO" id="GO:0005829">
    <property type="term" value="C:cytosol"/>
    <property type="evidence" value="ECO:0007669"/>
    <property type="project" value="TreeGrafter"/>
</dbReference>
<name>H2YR25_CIOSA</name>
<comment type="subcellular location">
    <subcellularLocation>
        <location evidence="2 18">Cytoplasm</location>
    </subcellularLocation>
    <subcellularLocation>
        <location evidence="1">Mitochondrion</location>
    </subcellularLocation>
</comment>
<comment type="cofactor">
    <cofactor evidence="15">
        <name>FAD</name>
        <dbReference type="ChEBI" id="CHEBI:57692"/>
    </cofactor>
    <text evidence="15">Binds 1 FAD per subunit.</text>
</comment>
<evidence type="ECO:0000256" key="12">
    <source>
        <dbReference type="ARBA" id="ARBA00023284"/>
    </source>
</evidence>
<dbReference type="InterPro" id="IPR023753">
    <property type="entry name" value="FAD/NAD-binding_dom"/>
</dbReference>
<keyword evidence="5 17" id="KW-0285">Flavoprotein</keyword>
<protein>
    <recommendedName>
        <fullName evidence="18">Glutathione reductase</fullName>
        <ecNumber evidence="18">1.8.1.7</ecNumber>
    </recommendedName>
</protein>
<feature type="disulfide bond" description="Redox-active" evidence="16">
    <location>
        <begin position="63"/>
        <end position="68"/>
    </location>
</feature>
<dbReference type="PIRSF" id="PIRSF000350">
    <property type="entry name" value="Mercury_reductase_MerA"/>
    <property type="match status" value="1"/>
</dbReference>
<keyword evidence="12 17" id="KW-0676">Redox-active center</keyword>
<keyword evidence="22" id="KW-1185">Reference proteome</keyword>
<evidence type="ECO:0000256" key="18">
    <source>
        <dbReference type="RuleBase" id="RU365016"/>
    </source>
</evidence>
<keyword evidence="9 17" id="KW-0560">Oxidoreductase</keyword>
<dbReference type="GeneTree" id="ENSGT00940000156986"/>
<feature type="domain" description="Pyridine nucleotide-disulphide oxidoreductase dimerisation" evidence="19">
    <location>
        <begin position="376"/>
        <end position="486"/>
    </location>
</feature>
<keyword evidence="7 18" id="KW-0521">NADP</keyword>
<dbReference type="NCBIfam" id="NF004776">
    <property type="entry name" value="PRK06116.1"/>
    <property type="match status" value="1"/>
</dbReference>
<comment type="catalytic activity">
    <reaction evidence="13 18">
        <text>2 glutathione + NADP(+) = glutathione disulfide + NADPH + H(+)</text>
        <dbReference type="Rhea" id="RHEA:11740"/>
        <dbReference type="ChEBI" id="CHEBI:15378"/>
        <dbReference type="ChEBI" id="CHEBI:57783"/>
        <dbReference type="ChEBI" id="CHEBI:57925"/>
        <dbReference type="ChEBI" id="CHEBI:58297"/>
        <dbReference type="ChEBI" id="CHEBI:58349"/>
        <dbReference type="EC" id="1.8.1.7"/>
    </reaction>
</comment>
<evidence type="ECO:0000313" key="21">
    <source>
        <dbReference type="Ensembl" id="ENSCSAVP00000007785.1"/>
    </source>
</evidence>
<evidence type="ECO:0000313" key="22">
    <source>
        <dbReference type="Proteomes" id="UP000007875"/>
    </source>
</evidence>
<dbReference type="InterPro" id="IPR001100">
    <property type="entry name" value="Pyr_nuc-diS_OxRdtase"/>
</dbReference>
<dbReference type="GO" id="GO:0034599">
    <property type="term" value="P:cellular response to oxidative stress"/>
    <property type="evidence" value="ECO:0007669"/>
    <property type="project" value="TreeGrafter"/>
</dbReference>
<evidence type="ECO:0000256" key="5">
    <source>
        <dbReference type="ARBA" id="ARBA00022630"/>
    </source>
</evidence>
<dbReference type="InterPro" id="IPR012999">
    <property type="entry name" value="Pyr_OxRdtase_I_AS"/>
</dbReference>
<dbReference type="GO" id="GO:0006749">
    <property type="term" value="P:glutathione metabolic process"/>
    <property type="evidence" value="ECO:0007669"/>
    <property type="project" value="InterPro"/>
</dbReference>